<dbReference type="GO" id="GO:0003677">
    <property type="term" value="F:DNA binding"/>
    <property type="evidence" value="ECO:0007669"/>
    <property type="project" value="UniProtKB-UniRule"/>
</dbReference>
<dbReference type="Pfam" id="PF00486">
    <property type="entry name" value="Trans_reg_C"/>
    <property type="match status" value="1"/>
</dbReference>
<keyword evidence="1 2" id="KW-0238">DNA-binding</keyword>
<dbReference type="InterPro" id="IPR011990">
    <property type="entry name" value="TPR-like_helical_dom_sf"/>
</dbReference>
<evidence type="ECO:0000313" key="5">
    <source>
        <dbReference type="Proteomes" id="UP000439994"/>
    </source>
</evidence>
<dbReference type="EMBL" id="WOCD01000001">
    <property type="protein sequence ID" value="MUH71263.1"/>
    <property type="molecule type" value="Genomic_DNA"/>
</dbReference>
<dbReference type="PROSITE" id="PS51755">
    <property type="entry name" value="OMPR_PHOB"/>
    <property type="match status" value="1"/>
</dbReference>
<evidence type="ECO:0000259" key="3">
    <source>
        <dbReference type="PROSITE" id="PS51755"/>
    </source>
</evidence>
<dbReference type="GO" id="GO:0006355">
    <property type="term" value="P:regulation of DNA-templated transcription"/>
    <property type="evidence" value="ECO:0007669"/>
    <property type="project" value="InterPro"/>
</dbReference>
<dbReference type="SUPFAM" id="SSF48452">
    <property type="entry name" value="TPR-like"/>
    <property type="match status" value="1"/>
</dbReference>
<protein>
    <recommendedName>
        <fullName evidence="3">OmpR/PhoB-type domain-containing protein</fullName>
    </recommendedName>
</protein>
<evidence type="ECO:0000313" key="4">
    <source>
        <dbReference type="EMBL" id="MUH71263.1"/>
    </source>
</evidence>
<dbReference type="SMART" id="SM00862">
    <property type="entry name" value="Trans_reg_C"/>
    <property type="match status" value="1"/>
</dbReference>
<dbReference type="Gene3D" id="1.10.10.10">
    <property type="entry name" value="Winged helix-like DNA-binding domain superfamily/Winged helix DNA-binding domain"/>
    <property type="match status" value="1"/>
</dbReference>
<sequence>MFRVNGDTLSKSINRCVIYPEKGQVELDDSLIVLRPKTFKLLLLLSEKPGEVFSKAQILDNIWSDKVVEDQAVFQSINEIRKEFGSNDIITTYPRRGYAWSCPNTSILDSNEVEKKAKPFSLFSSGDLFYKVIFSSLILLTILAVSIYLQASTSTSEKHKYTETVVATHDAILILPLEVENLHDSEKWVKFGAMQGLINKLIPTDNLTVFKLEDSIEILNRLSIEEKKDVSNIFKKSGASIVLKTSISGVPGDYNVIYSLFTSSTVETKTLHAKSINTAIDTLALIFNKTLLSDLNISEEFMNNKLQNDLLAKAIQFMAIDDYPSASTFLKSVITTDKTNIYAQYLLAKVAGTLGDLELALKSTEVALNLIKGGADPHYENRLLYIYGTLQLGKGNIELANQTLLKAKDASAVQKDWLYYSYSQSMLGKVNQFNGNYNKAESLFITALQYQEMLECPMGIAQSHLDMSELYLAQQQKNKAVVSFKIAEALINKQGLRKAEPILTDLRIKISQF</sequence>
<dbReference type="Gene3D" id="1.25.40.10">
    <property type="entry name" value="Tetratricopeptide repeat domain"/>
    <property type="match status" value="1"/>
</dbReference>
<dbReference type="InterPro" id="IPR016032">
    <property type="entry name" value="Sig_transdc_resp-reg_C-effctor"/>
</dbReference>
<dbReference type="SUPFAM" id="SSF46894">
    <property type="entry name" value="C-terminal effector domain of the bipartite response regulators"/>
    <property type="match status" value="1"/>
</dbReference>
<feature type="domain" description="OmpR/PhoB-type" evidence="3">
    <location>
        <begin position="8"/>
        <end position="102"/>
    </location>
</feature>
<proteinExistence type="predicted"/>
<dbReference type="AlphaFoldDB" id="A0A6N8F4R7"/>
<organism evidence="4 5">
    <name type="scientific">Psychrosphaera haliotis</name>
    <dbReference type="NCBI Taxonomy" id="555083"/>
    <lineage>
        <taxon>Bacteria</taxon>
        <taxon>Pseudomonadati</taxon>
        <taxon>Pseudomonadota</taxon>
        <taxon>Gammaproteobacteria</taxon>
        <taxon>Alteromonadales</taxon>
        <taxon>Pseudoalteromonadaceae</taxon>
        <taxon>Psychrosphaera</taxon>
    </lineage>
</organism>
<feature type="DNA-binding region" description="OmpR/PhoB-type" evidence="2">
    <location>
        <begin position="8"/>
        <end position="102"/>
    </location>
</feature>
<dbReference type="CDD" id="cd00383">
    <property type="entry name" value="trans_reg_C"/>
    <property type="match status" value="1"/>
</dbReference>
<dbReference type="Proteomes" id="UP000439994">
    <property type="component" value="Unassembled WGS sequence"/>
</dbReference>
<keyword evidence="5" id="KW-1185">Reference proteome</keyword>
<evidence type="ECO:0000256" key="1">
    <source>
        <dbReference type="ARBA" id="ARBA00023125"/>
    </source>
</evidence>
<dbReference type="InterPro" id="IPR001867">
    <property type="entry name" value="OmpR/PhoB-type_DNA-bd"/>
</dbReference>
<accession>A0A6N8F4R7</accession>
<gene>
    <name evidence="4" type="ORF">GNP35_01385</name>
</gene>
<dbReference type="InterPro" id="IPR036388">
    <property type="entry name" value="WH-like_DNA-bd_sf"/>
</dbReference>
<dbReference type="GO" id="GO:0000160">
    <property type="term" value="P:phosphorelay signal transduction system"/>
    <property type="evidence" value="ECO:0007669"/>
    <property type="project" value="InterPro"/>
</dbReference>
<name>A0A6N8F4R7_9GAMM</name>
<evidence type="ECO:0000256" key="2">
    <source>
        <dbReference type="PROSITE-ProRule" id="PRU01091"/>
    </source>
</evidence>
<reference evidence="4 5" key="1">
    <citation type="submission" date="2019-11" db="EMBL/GenBank/DDBJ databases">
        <title>P. haliotis isolates from Z. marina roots.</title>
        <authorList>
            <person name="Cohen M."/>
            <person name="Jospin G."/>
            <person name="Eisen J.A."/>
            <person name="Coil D.A."/>
        </authorList>
    </citation>
    <scope>NUCLEOTIDE SEQUENCE [LARGE SCALE GENOMIC DNA]</scope>
    <source>
        <strain evidence="4 5">UCD-MCMsp1aY</strain>
    </source>
</reference>
<comment type="caution">
    <text evidence="4">The sequence shown here is derived from an EMBL/GenBank/DDBJ whole genome shotgun (WGS) entry which is preliminary data.</text>
</comment>